<proteinExistence type="predicted"/>
<sequence length="121" mass="13510">MARFEIEGEEYELKLTFKSVKHLDGLYKGGSFELIGKALVGDLETFVNVVHAGLFHTGKNISISKVRTAIEEGVEKEDLDMDTILKITNEVVSNSFFYKKTAEKLLKKDPKAAEMLAGILE</sequence>
<gene>
    <name evidence="1" type="ORF">B4067_1346</name>
</gene>
<evidence type="ECO:0000313" key="1">
    <source>
        <dbReference type="EMBL" id="KIL30412.1"/>
    </source>
</evidence>
<evidence type="ECO:0008006" key="3">
    <source>
        <dbReference type="Google" id="ProtNLM"/>
    </source>
</evidence>
<dbReference type="Pfam" id="PF12363">
    <property type="entry name" value="Phage_TAC_12"/>
    <property type="match status" value="1"/>
</dbReference>
<accession>A0ABD3ZR41</accession>
<organism evidence="1 2">
    <name type="scientific">Bacillus subtilis subsp. subtilis</name>
    <dbReference type="NCBI Taxonomy" id="135461"/>
    <lineage>
        <taxon>Bacteria</taxon>
        <taxon>Bacillati</taxon>
        <taxon>Bacillota</taxon>
        <taxon>Bacilli</taxon>
        <taxon>Bacillales</taxon>
        <taxon>Bacillaceae</taxon>
        <taxon>Bacillus</taxon>
    </lineage>
</organism>
<comment type="caution">
    <text evidence="1">The sequence shown here is derived from an EMBL/GenBank/DDBJ whole genome shotgun (WGS) entry which is preliminary data.</text>
</comment>
<dbReference type="InterPro" id="IPR024410">
    <property type="entry name" value="Phage_TAC_12"/>
</dbReference>
<dbReference type="AlphaFoldDB" id="A0ABD3ZR41"/>
<protein>
    <recommendedName>
        <fullName evidence="3">Phage protein</fullName>
    </recommendedName>
</protein>
<name>A0ABD3ZR41_BACIU</name>
<dbReference type="RefSeq" id="WP_041056728.1">
    <property type="nucleotide sequence ID" value="NZ_JSXS01000125.1"/>
</dbReference>
<evidence type="ECO:0000313" key="2">
    <source>
        <dbReference type="Proteomes" id="UP000031970"/>
    </source>
</evidence>
<reference evidence="1 2" key="1">
    <citation type="submission" date="2014-11" db="EMBL/GenBank/DDBJ databases">
        <title>Draft Genome Sequences of Nine Bacillus subtilis Strains that Form Spores with High Heat-Resistance.</title>
        <authorList>
            <person name="Krawcyk A.O."/>
            <person name="Berendsen E.M."/>
            <person name="de Jong A."/>
            <person name="Holsappel S."/>
            <person name="Eijlander R.T."/>
            <person name="Wells-Bennik M."/>
            <person name="Kuipers O.P."/>
        </authorList>
    </citation>
    <scope>NUCLEOTIDE SEQUENCE [LARGE SCALE GENOMIC DNA]</scope>
    <source>
        <strain evidence="1 2">B4067</strain>
    </source>
</reference>
<dbReference type="Proteomes" id="UP000031970">
    <property type="component" value="Unassembled WGS sequence"/>
</dbReference>
<dbReference type="EMBL" id="JSXS01000125">
    <property type="protein sequence ID" value="KIL30412.1"/>
    <property type="molecule type" value="Genomic_DNA"/>
</dbReference>